<feature type="region of interest" description="Disordered" evidence="1">
    <location>
        <begin position="1"/>
        <end position="32"/>
    </location>
</feature>
<dbReference type="Proteomes" id="UP001234178">
    <property type="component" value="Unassembled WGS sequence"/>
</dbReference>
<reference evidence="2 3" key="1">
    <citation type="journal article" date="2023" name="Nucleic Acids Res.">
        <title>The hologenome of Daphnia magna reveals possible DNA methylation and microbiome-mediated evolution of the host genome.</title>
        <authorList>
            <person name="Chaturvedi A."/>
            <person name="Li X."/>
            <person name="Dhandapani V."/>
            <person name="Marshall H."/>
            <person name="Kissane S."/>
            <person name="Cuenca-Cambronero M."/>
            <person name="Asole G."/>
            <person name="Calvet F."/>
            <person name="Ruiz-Romero M."/>
            <person name="Marangio P."/>
            <person name="Guigo R."/>
            <person name="Rago D."/>
            <person name="Mirbahai L."/>
            <person name="Eastwood N."/>
            <person name="Colbourne J.K."/>
            <person name="Zhou J."/>
            <person name="Mallon E."/>
            <person name="Orsini L."/>
        </authorList>
    </citation>
    <scope>NUCLEOTIDE SEQUENCE [LARGE SCALE GENOMIC DNA]</scope>
    <source>
        <strain evidence="2">LRV0_1</strain>
    </source>
</reference>
<feature type="region of interest" description="Disordered" evidence="1">
    <location>
        <begin position="93"/>
        <end position="146"/>
    </location>
</feature>
<evidence type="ECO:0000313" key="2">
    <source>
        <dbReference type="EMBL" id="KAK4037654.1"/>
    </source>
</evidence>
<evidence type="ECO:0000256" key="1">
    <source>
        <dbReference type="SAM" id="MobiDB-lite"/>
    </source>
</evidence>
<sequence>MMDMKSVGESLQSPAERERLDSASTRTPKISSTPIKQIVPEITVLLSNEGSVARSLNFDKSPTVSQFAPHTSVSPVVIPQIGKDNSQLRKLRARTTPNGKSLEPESLSTIQQCQERTGEDFSNQEEQASVPIPCDQEPEGKRGGLPVERSEDLSIAELVDQGHPVVEPLPSRPESRDGVDGTNVPDETPDVDPTCETQRTCEEGTESGATGIRLDSDLHIASETIPDIPAGWLYMKLWIIISISKTTQLIHHMWWLLYPPQVLENARKPVSLRVNTSLICEMYS</sequence>
<evidence type="ECO:0000313" key="3">
    <source>
        <dbReference type="Proteomes" id="UP001234178"/>
    </source>
</evidence>
<proteinExistence type="predicted"/>
<feature type="region of interest" description="Disordered" evidence="1">
    <location>
        <begin position="163"/>
        <end position="197"/>
    </location>
</feature>
<accession>A0ABR0B7J9</accession>
<organism evidence="2 3">
    <name type="scientific">Daphnia magna</name>
    <dbReference type="NCBI Taxonomy" id="35525"/>
    <lineage>
        <taxon>Eukaryota</taxon>
        <taxon>Metazoa</taxon>
        <taxon>Ecdysozoa</taxon>
        <taxon>Arthropoda</taxon>
        <taxon>Crustacea</taxon>
        <taxon>Branchiopoda</taxon>
        <taxon>Diplostraca</taxon>
        <taxon>Cladocera</taxon>
        <taxon>Anomopoda</taxon>
        <taxon>Daphniidae</taxon>
        <taxon>Daphnia</taxon>
    </lineage>
</organism>
<comment type="caution">
    <text evidence="2">The sequence shown here is derived from an EMBL/GenBank/DDBJ whole genome shotgun (WGS) entry which is preliminary data.</text>
</comment>
<name>A0ABR0B7J9_9CRUS</name>
<feature type="compositionally biased region" description="Polar residues" evidence="1">
    <location>
        <begin position="106"/>
        <end position="127"/>
    </location>
</feature>
<gene>
    <name evidence="2" type="ORF">OUZ56_029685</name>
</gene>
<protein>
    <submittedName>
        <fullName evidence="2">Uncharacterized protein</fullName>
    </submittedName>
</protein>
<feature type="compositionally biased region" description="Polar residues" evidence="1">
    <location>
        <begin position="22"/>
        <end position="32"/>
    </location>
</feature>
<keyword evidence="3" id="KW-1185">Reference proteome</keyword>
<dbReference type="EMBL" id="JAOYFB010000040">
    <property type="protein sequence ID" value="KAK4037654.1"/>
    <property type="molecule type" value="Genomic_DNA"/>
</dbReference>